<dbReference type="AlphaFoldDB" id="C6WLK1"/>
<dbReference type="STRING" id="446462.Amir_4555"/>
<dbReference type="eggNOG" id="COG0457">
    <property type="taxonomic scope" value="Bacteria"/>
</dbReference>
<name>C6WLK1_ACTMD</name>
<accession>C6WLK1</accession>
<keyword evidence="2" id="KW-1185">Reference proteome</keyword>
<dbReference type="KEGG" id="ami:Amir_4555"/>
<dbReference type="HOGENOM" id="CLU_033540_3_0_11"/>
<proteinExistence type="predicted"/>
<sequence length="372" mass="39002">MPGRREALRLAPVPSPASEEAVIAPVHRRVFLRAAALTGGTLAFPTAADAATHNAVAVDPALVLRERLHELLLGTTATTVRTPPVGVDRLARLATAARDRFAASDYLALAEQLPALVDAAEATAASRPDPAAARALATAYALTCRALIKLEVSGLEWVAADRAQRAAREGEDPLLLAEARRLIASAVRRTGDHDRAQALTLAAADDLAATTRPGHLVMLSSLYCSASYAAARAGHRADAVDLLAQGAETVDRLGEDPRRPGALANLVSHRVSAAHLLGDAGTALAHANSLPLSAFPTAERRGRVLVDAASAYMMWGKPDMAYRTLLTAERFAPGEVRTRTAVRELVSDLLASSRRAAMPGLDGLAARVHAVA</sequence>
<organism evidence="1 2">
    <name type="scientific">Actinosynnema mirum (strain ATCC 29888 / DSM 43827 / JCM 3225 / NBRC 14064 / NCIMB 13271 / NRRL B-12336 / IMRU 3971 / 101)</name>
    <dbReference type="NCBI Taxonomy" id="446462"/>
    <lineage>
        <taxon>Bacteria</taxon>
        <taxon>Bacillati</taxon>
        <taxon>Actinomycetota</taxon>
        <taxon>Actinomycetes</taxon>
        <taxon>Pseudonocardiales</taxon>
        <taxon>Pseudonocardiaceae</taxon>
        <taxon>Actinosynnema</taxon>
    </lineage>
</organism>
<dbReference type="EMBL" id="CP001630">
    <property type="protein sequence ID" value="ACU38394.1"/>
    <property type="molecule type" value="Genomic_DNA"/>
</dbReference>
<dbReference type="PROSITE" id="PS51318">
    <property type="entry name" value="TAT"/>
    <property type="match status" value="1"/>
</dbReference>
<protein>
    <submittedName>
        <fullName evidence="1">Uncharacterized protein</fullName>
    </submittedName>
</protein>
<reference evidence="1 2" key="1">
    <citation type="journal article" date="2009" name="Stand. Genomic Sci.">
        <title>Complete genome sequence of Actinosynnema mirum type strain (101).</title>
        <authorList>
            <person name="Land M."/>
            <person name="Lapidus A."/>
            <person name="Mayilraj S."/>
            <person name="Chen F."/>
            <person name="Copeland A."/>
            <person name="Del Rio T.G."/>
            <person name="Nolan M."/>
            <person name="Lucas S."/>
            <person name="Tice H."/>
            <person name="Cheng J.F."/>
            <person name="Chertkov O."/>
            <person name="Bruce D."/>
            <person name="Goodwin L."/>
            <person name="Pitluck S."/>
            <person name="Rohde M."/>
            <person name="Goker M."/>
            <person name="Pati A."/>
            <person name="Ivanova N."/>
            <person name="Mavromatis K."/>
            <person name="Chen A."/>
            <person name="Palaniappan K."/>
            <person name="Hauser L."/>
            <person name="Chang Y.J."/>
            <person name="Jeffries C.C."/>
            <person name="Brettin T."/>
            <person name="Detter J.C."/>
            <person name="Han C."/>
            <person name="Chain P."/>
            <person name="Tindall B.J."/>
            <person name="Bristow J."/>
            <person name="Eisen J.A."/>
            <person name="Markowitz V."/>
            <person name="Hugenholtz P."/>
            <person name="Kyrpides N.C."/>
            <person name="Klenk H.P."/>
        </authorList>
    </citation>
    <scope>NUCLEOTIDE SEQUENCE [LARGE SCALE GENOMIC DNA]</scope>
    <source>
        <strain evidence="2">ATCC 29888 / DSM 43827 / JCM 3225 / NBRC 14064 / NCIMB 13271 / NRRL B-12336 / IMRU 3971 / 101</strain>
    </source>
</reference>
<gene>
    <name evidence="1" type="ordered locus">Amir_4555</name>
</gene>
<dbReference type="Proteomes" id="UP000002213">
    <property type="component" value="Chromosome"/>
</dbReference>
<dbReference type="InterPro" id="IPR006311">
    <property type="entry name" value="TAT_signal"/>
</dbReference>
<evidence type="ECO:0000313" key="2">
    <source>
        <dbReference type="Proteomes" id="UP000002213"/>
    </source>
</evidence>
<evidence type="ECO:0000313" key="1">
    <source>
        <dbReference type="EMBL" id="ACU38394.1"/>
    </source>
</evidence>